<evidence type="ECO:0000256" key="1">
    <source>
        <dbReference type="ARBA" id="ARBA00012513"/>
    </source>
</evidence>
<dbReference type="InterPro" id="IPR045269">
    <property type="entry name" value="Atg1-like"/>
</dbReference>
<gene>
    <name evidence="7" type="ORF">T551_02395</name>
</gene>
<dbReference type="PROSITE" id="PS50011">
    <property type="entry name" value="PROTEIN_KINASE_DOM"/>
    <property type="match status" value="1"/>
</dbReference>
<dbReference type="InterPro" id="IPR008271">
    <property type="entry name" value="Ser/Thr_kinase_AS"/>
</dbReference>
<feature type="domain" description="Protein kinase" evidence="6">
    <location>
        <begin position="209"/>
        <end position="472"/>
    </location>
</feature>
<dbReference type="eggNOG" id="KOG0583">
    <property type="taxonomic scope" value="Eukaryota"/>
</dbReference>
<name>A0A0W4ZL67_PNEJ7</name>
<dbReference type="STRING" id="1408657.A0A0W4ZL67"/>
<dbReference type="EMBL" id="LFWA01000010">
    <property type="protein sequence ID" value="KTW29121.1"/>
    <property type="molecule type" value="Genomic_DNA"/>
</dbReference>
<dbReference type="PROSITE" id="PS00108">
    <property type="entry name" value="PROTEIN_KINASE_ST"/>
    <property type="match status" value="1"/>
</dbReference>
<accession>A0A0W4ZL67</accession>
<dbReference type="GeneID" id="28940913"/>
<protein>
    <recommendedName>
        <fullName evidence="1">non-specific serine/threonine protein kinase</fullName>
        <ecNumber evidence="1">2.7.11.1</ecNumber>
    </recommendedName>
</protein>
<dbReference type="OrthoDB" id="4062651at2759"/>
<sequence>MPSNTTRVSSTRVSPIMVQRRVKDSCWADPINKQGIPCRLPQIRRTLSAACALAGESRYGMWSRRVSRFAFQNASRQCSRMFSGVGCVGDKDNDYLYKSRREKRRGKKAYTERFKCIRRKLRQQRREEGSFCDEERLKLDKTVFVGVSNTWDCERRVHFHFSGGILRLGEDISLFSVFLVSLKEENNCLKESRPSLFLFKEGDFLGGCYTVIRILNRGSYGIVLLAHDMENTQVAIKVLSGHSVSEHKTELEILSTLPSSKHTVSYKTYFYEKGYLFIILEYYPCGDLYEAIILERLSRETEAIRSLMLQLIDGVSFLHKNGVYHRDLKPENILLFHDPENDSLLPRIGDFGLVTTQKFVNDIGTGSNRYMAPEQYEVPAFHSSDVYYYDASKVDIWALGICLLNIVFSKNPFKIPSVSDLIYSDYIRDPISLFDVFPNMSEDTFKCLQHSLVLNPEKRSLDEMRFAVENVLEWTTDSQYIEESMVEKKPRVFNCENISIIESRESLRTPSIMASPTFHNSFFWTRALQSAPAIQDKSYSSNSKNDQFINDPSFLFHEADESNMGKDKIDYISSLDSGLGTSIGSYLPIKQVETTGSQDIPKKTIDTTTNIIFPTSVKGSKSHLLFGKSWADDDGSSDDELNTSFSDISEKLNHNANEYVEDVSKESNEKDSDHFLWMLTLEDNMLYF</sequence>
<dbReference type="GO" id="GO:0010506">
    <property type="term" value="P:regulation of autophagy"/>
    <property type="evidence" value="ECO:0007669"/>
    <property type="project" value="InterPro"/>
</dbReference>
<keyword evidence="2" id="KW-0808">Transferase</keyword>
<keyword evidence="5" id="KW-0067">ATP-binding</keyword>
<proteinExistence type="predicted"/>
<evidence type="ECO:0000259" key="6">
    <source>
        <dbReference type="PROSITE" id="PS50011"/>
    </source>
</evidence>
<evidence type="ECO:0000256" key="2">
    <source>
        <dbReference type="ARBA" id="ARBA00022679"/>
    </source>
</evidence>
<evidence type="ECO:0000256" key="4">
    <source>
        <dbReference type="ARBA" id="ARBA00022777"/>
    </source>
</evidence>
<dbReference type="AlphaFoldDB" id="A0A0W4ZL67"/>
<dbReference type="InterPro" id="IPR000719">
    <property type="entry name" value="Prot_kinase_dom"/>
</dbReference>
<dbReference type="PANTHER" id="PTHR24348">
    <property type="entry name" value="SERINE/THREONINE-PROTEIN KINASE UNC-51-RELATED"/>
    <property type="match status" value="1"/>
</dbReference>
<dbReference type="VEuPathDB" id="FungiDB:T551_02395"/>
<dbReference type="Proteomes" id="UP000053447">
    <property type="component" value="Unassembled WGS sequence"/>
</dbReference>
<dbReference type="GO" id="GO:0000045">
    <property type="term" value="P:autophagosome assembly"/>
    <property type="evidence" value="ECO:0007669"/>
    <property type="project" value="TreeGrafter"/>
</dbReference>
<dbReference type="GO" id="GO:0005829">
    <property type="term" value="C:cytosol"/>
    <property type="evidence" value="ECO:0007669"/>
    <property type="project" value="TreeGrafter"/>
</dbReference>
<reference evidence="8" key="1">
    <citation type="journal article" date="2016" name="Nat. Commun.">
        <title>Genome analysis of three Pneumocystis species reveals adaptation mechanisms to life exclusively in mammalian hosts.</title>
        <authorList>
            <person name="Ma L."/>
            <person name="Chen Z."/>
            <person name="Huang D.W."/>
            <person name="Kutty G."/>
            <person name="Ishihara M."/>
            <person name="Wang H."/>
            <person name="Abouelleil A."/>
            <person name="Bishop L."/>
            <person name="Davey E."/>
            <person name="Deng R."/>
            <person name="Deng X."/>
            <person name="Fan L."/>
            <person name="Fantoni G."/>
            <person name="Fitzgerald M."/>
            <person name="Gogineni E."/>
            <person name="Goldberg J.M."/>
            <person name="Handley G."/>
            <person name="Hu X."/>
            <person name="Huber C."/>
            <person name="Jiao X."/>
            <person name="Jones K."/>
            <person name="Levin J.Z."/>
            <person name="Liu Y."/>
            <person name="Macdonald P."/>
            <person name="Melnikov A."/>
            <person name="Raley C."/>
            <person name="Sassi M."/>
            <person name="Sherman B.T."/>
            <person name="Song X."/>
            <person name="Sykes S."/>
            <person name="Tran B."/>
            <person name="Walsh L."/>
            <person name="Xia Y."/>
            <person name="Yang J."/>
            <person name="Young S."/>
            <person name="Zeng Q."/>
            <person name="Zheng X."/>
            <person name="Stephens R."/>
            <person name="Nusbaum C."/>
            <person name="Birren B.W."/>
            <person name="Azadi P."/>
            <person name="Lempicki R.A."/>
            <person name="Cuomo C.A."/>
            <person name="Kovacs J.A."/>
        </authorList>
    </citation>
    <scope>NUCLEOTIDE SEQUENCE [LARGE SCALE GENOMIC DNA]</scope>
    <source>
        <strain evidence="8">RU7</strain>
    </source>
</reference>
<evidence type="ECO:0000313" key="8">
    <source>
        <dbReference type="Proteomes" id="UP000053447"/>
    </source>
</evidence>
<keyword evidence="3" id="KW-0547">Nucleotide-binding</keyword>
<dbReference type="Gene3D" id="1.10.510.10">
    <property type="entry name" value="Transferase(Phosphotransferase) domain 1"/>
    <property type="match status" value="1"/>
</dbReference>
<organism evidence="7 8">
    <name type="scientific">Pneumocystis jirovecii (strain RU7)</name>
    <name type="common">Human pneumocystis pneumonia agent</name>
    <dbReference type="NCBI Taxonomy" id="1408657"/>
    <lineage>
        <taxon>Eukaryota</taxon>
        <taxon>Fungi</taxon>
        <taxon>Dikarya</taxon>
        <taxon>Ascomycota</taxon>
        <taxon>Taphrinomycotina</taxon>
        <taxon>Pneumocystomycetes</taxon>
        <taxon>Pneumocystaceae</taxon>
        <taxon>Pneumocystis</taxon>
    </lineage>
</organism>
<evidence type="ECO:0000313" key="7">
    <source>
        <dbReference type="EMBL" id="KTW29121.1"/>
    </source>
</evidence>
<keyword evidence="4" id="KW-0418">Kinase</keyword>
<dbReference type="SUPFAM" id="SSF56112">
    <property type="entry name" value="Protein kinase-like (PK-like)"/>
    <property type="match status" value="1"/>
</dbReference>
<comment type="caution">
    <text evidence="7">The sequence shown here is derived from an EMBL/GenBank/DDBJ whole genome shotgun (WGS) entry which is preliminary data.</text>
</comment>
<dbReference type="GO" id="GO:0005776">
    <property type="term" value="C:autophagosome"/>
    <property type="evidence" value="ECO:0007669"/>
    <property type="project" value="TreeGrafter"/>
</dbReference>
<dbReference type="EC" id="2.7.11.1" evidence="1"/>
<dbReference type="Pfam" id="PF00069">
    <property type="entry name" value="Pkinase"/>
    <property type="match status" value="1"/>
</dbReference>
<evidence type="ECO:0000256" key="3">
    <source>
        <dbReference type="ARBA" id="ARBA00022741"/>
    </source>
</evidence>
<dbReference type="GO" id="GO:0016020">
    <property type="term" value="C:membrane"/>
    <property type="evidence" value="ECO:0007669"/>
    <property type="project" value="TreeGrafter"/>
</dbReference>
<dbReference type="GO" id="GO:0000407">
    <property type="term" value="C:phagophore assembly site"/>
    <property type="evidence" value="ECO:0007669"/>
    <property type="project" value="TreeGrafter"/>
</dbReference>
<dbReference type="InterPro" id="IPR011009">
    <property type="entry name" value="Kinase-like_dom_sf"/>
</dbReference>
<keyword evidence="8" id="KW-1185">Reference proteome</keyword>
<evidence type="ECO:0000256" key="5">
    <source>
        <dbReference type="ARBA" id="ARBA00022840"/>
    </source>
</evidence>
<dbReference type="PANTHER" id="PTHR24348:SF22">
    <property type="entry name" value="NON-SPECIFIC SERINE_THREONINE PROTEIN KINASE"/>
    <property type="match status" value="1"/>
</dbReference>
<dbReference type="RefSeq" id="XP_018229230.1">
    <property type="nucleotide sequence ID" value="XM_018374658.1"/>
</dbReference>
<dbReference type="GO" id="GO:0005524">
    <property type="term" value="F:ATP binding"/>
    <property type="evidence" value="ECO:0007669"/>
    <property type="project" value="UniProtKB-KW"/>
</dbReference>
<dbReference type="GO" id="GO:0004674">
    <property type="term" value="F:protein serine/threonine kinase activity"/>
    <property type="evidence" value="ECO:0007669"/>
    <property type="project" value="UniProtKB-EC"/>
</dbReference>
<dbReference type="SMART" id="SM00220">
    <property type="entry name" value="S_TKc"/>
    <property type="match status" value="1"/>
</dbReference>